<evidence type="ECO:0000256" key="4">
    <source>
        <dbReference type="ARBA" id="ARBA00022729"/>
    </source>
</evidence>
<evidence type="ECO:0000259" key="9">
    <source>
        <dbReference type="Pfam" id="PF16871"/>
    </source>
</evidence>
<proteinExistence type="inferred from homology"/>
<dbReference type="SMART" id="SM00812">
    <property type="entry name" value="Alpha_L_fucos"/>
    <property type="match status" value="1"/>
</dbReference>
<evidence type="ECO:0000256" key="2">
    <source>
        <dbReference type="ARBA" id="ARBA00007951"/>
    </source>
</evidence>
<dbReference type="Proteomes" id="UP001176883">
    <property type="component" value="Unassembled WGS sequence"/>
</dbReference>
<feature type="domain" description="DUF5077" evidence="9">
    <location>
        <begin position="487"/>
        <end position="570"/>
    </location>
</feature>
<evidence type="ECO:0000256" key="1">
    <source>
        <dbReference type="ARBA" id="ARBA00004071"/>
    </source>
</evidence>
<dbReference type="PRINTS" id="PR00741">
    <property type="entry name" value="GLHYDRLASE29"/>
</dbReference>
<evidence type="ECO:0000313" key="10">
    <source>
        <dbReference type="EMBL" id="MDO5971790.1"/>
    </source>
</evidence>
<dbReference type="Gene3D" id="2.60.120.260">
    <property type="entry name" value="Galactose-binding domain-like"/>
    <property type="match status" value="1"/>
</dbReference>
<name>A0ABT8WF74_9FLAO</name>
<evidence type="ECO:0000313" key="11">
    <source>
        <dbReference type="Proteomes" id="UP001176883"/>
    </source>
</evidence>
<dbReference type="InterPro" id="IPR008979">
    <property type="entry name" value="Galactose-bd-like_sf"/>
</dbReference>
<dbReference type="PANTHER" id="PTHR10030">
    <property type="entry name" value="ALPHA-L-FUCOSIDASE"/>
    <property type="match status" value="1"/>
</dbReference>
<dbReference type="Pfam" id="PF16871">
    <property type="entry name" value="DUF5077"/>
    <property type="match status" value="1"/>
</dbReference>
<dbReference type="SUPFAM" id="SSF51445">
    <property type="entry name" value="(Trans)glycosidases"/>
    <property type="match status" value="1"/>
</dbReference>
<gene>
    <name evidence="10" type="ORF">Q4Q35_18465</name>
</gene>
<dbReference type="Pfam" id="PF01120">
    <property type="entry name" value="Alpha_L_fucos"/>
    <property type="match status" value="1"/>
</dbReference>
<keyword evidence="6" id="KW-0326">Glycosidase</keyword>
<keyword evidence="4 7" id="KW-0732">Signal</keyword>
<feature type="signal peptide" evidence="7">
    <location>
        <begin position="1"/>
        <end position="22"/>
    </location>
</feature>
<keyword evidence="5" id="KW-0378">Hydrolase</keyword>
<evidence type="ECO:0000256" key="5">
    <source>
        <dbReference type="ARBA" id="ARBA00022801"/>
    </source>
</evidence>
<feature type="domain" description="Glycoside hydrolase family 29 N-terminal" evidence="8">
    <location>
        <begin position="36"/>
        <end position="351"/>
    </location>
</feature>
<dbReference type="EMBL" id="JAUOEK010000172">
    <property type="protein sequence ID" value="MDO5971790.1"/>
    <property type="molecule type" value="Genomic_DNA"/>
</dbReference>
<accession>A0ABT8WF74</accession>
<dbReference type="Gene3D" id="2.60.40.1180">
    <property type="entry name" value="Golgi alpha-mannosidase II"/>
    <property type="match status" value="1"/>
</dbReference>
<keyword evidence="11" id="KW-1185">Reference proteome</keyword>
<comment type="caution">
    <text evidence="10">The sequence shown here is derived from an EMBL/GenBank/DDBJ whole genome shotgun (WGS) entry which is preliminary data.</text>
</comment>
<feature type="chain" id="PRO_5047059473" description="alpha-L-fucosidase" evidence="7">
    <location>
        <begin position="23"/>
        <end position="590"/>
    </location>
</feature>
<dbReference type="InterPro" id="IPR057739">
    <property type="entry name" value="Glyco_hydro_29_N"/>
</dbReference>
<dbReference type="PANTHER" id="PTHR10030:SF37">
    <property type="entry name" value="ALPHA-L-FUCOSIDASE-RELATED"/>
    <property type="match status" value="1"/>
</dbReference>
<comment type="function">
    <text evidence="1">Alpha-L-fucosidase is responsible for hydrolyzing the alpha-1,6-linked fucose joined to the reducing-end N-acetylglucosamine of the carbohydrate moieties of glycoproteins.</text>
</comment>
<evidence type="ECO:0000256" key="3">
    <source>
        <dbReference type="ARBA" id="ARBA00012662"/>
    </source>
</evidence>
<comment type="similarity">
    <text evidence="2">Belongs to the glycosyl hydrolase 29 family.</text>
</comment>
<dbReference type="SUPFAM" id="SSF49785">
    <property type="entry name" value="Galactose-binding domain-like"/>
    <property type="match status" value="1"/>
</dbReference>
<dbReference type="InterPro" id="IPR016286">
    <property type="entry name" value="FUC_metazoa-typ"/>
</dbReference>
<dbReference type="EC" id="3.2.1.51" evidence="3"/>
<organism evidence="10 11">
    <name type="scientific">Flavivirga aquimarina</name>
    <dbReference type="NCBI Taxonomy" id="2027862"/>
    <lineage>
        <taxon>Bacteria</taxon>
        <taxon>Pseudomonadati</taxon>
        <taxon>Bacteroidota</taxon>
        <taxon>Flavobacteriia</taxon>
        <taxon>Flavobacteriales</taxon>
        <taxon>Flavobacteriaceae</taxon>
        <taxon>Flavivirga</taxon>
    </lineage>
</organism>
<reference evidence="10" key="1">
    <citation type="submission" date="2023-07" db="EMBL/GenBank/DDBJ databases">
        <title>Two novel species in the genus Flavivirga.</title>
        <authorList>
            <person name="Kwon K."/>
        </authorList>
    </citation>
    <scope>NUCLEOTIDE SEQUENCE</scope>
    <source>
        <strain evidence="10">KCTC 52353</strain>
    </source>
</reference>
<evidence type="ECO:0000256" key="7">
    <source>
        <dbReference type="SAM" id="SignalP"/>
    </source>
</evidence>
<dbReference type="InterPro" id="IPR013780">
    <property type="entry name" value="Glyco_hydro_b"/>
</dbReference>
<sequence>MIIKKLLLSCLLFVITMGAVQAQSGASSLDPYANETVAERDARMEWFRVARFGMFIHWGVYAVPAGTHKGKKIDGIGEWIMSKGEIPMAEYQKYAKEFNPIKYDPEAWVKLAKEAGMKYIVITSKHHDGFALFDSKVSKWDVMDASPYGKDLIAPLAEACKKNGIKLGLYYSQAQDWNQGGSARGNEYKGKWDPAQEHDMDDYIKTIAVPQVKEILTQYKPAILWWDTPRGMNDERAEQFLPLLKLAPGIIHNNRLGGKYKGDISTPEQHIPGTGLPGDWESCMTMNKTWGYKSYDNKWKSTETLVQNLVDIASKGGNYLLNVGPTAEGLIPEPSIERLKNIGAWMDKNSESIYSTSASPCRTPAWGRITTLTKGKNTTLYLNVFDWPENGTIFLPITNKVMSCNLLVDKSQKYKTKTDEQGTTISLVGKAPDAISSVVVLKLSGKPVVSDADKIKQNKDGTVLLPAQKSIINNVIGSHVTYNKVNDCIDQWSNKKATVDWDFTVDKVGTYTISMHIASEEESAIELIIAGQTIQTKLPATGGFKSYKTVNVGEVVIDKAGDHSIHLKPTRDNWKPVNLQSVKLSLNSKK</sequence>
<dbReference type="InterPro" id="IPR017853">
    <property type="entry name" value="GH"/>
</dbReference>
<dbReference type="Gene3D" id="3.20.20.80">
    <property type="entry name" value="Glycosidases"/>
    <property type="match status" value="1"/>
</dbReference>
<dbReference type="RefSeq" id="WP_303279504.1">
    <property type="nucleotide sequence ID" value="NZ_JAUOEK010000172.1"/>
</dbReference>
<protein>
    <recommendedName>
        <fullName evidence="3">alpha-L-fucosidase</fullName>
        <ecNumber evidence="3">3.2.1.51</ecNumber>
    </recommendedName>
</protein>
<dbReference type="InterPro" id="IPR031712">
    <property type="entry name" value="DUF5077"/>
</dbReference>
<evidence type="ECO:0000256" key="6">
    <source>
        <dbReference type="ARBA" id="ARBA00023295"/>
    </source>
</evidence>
<evidence type="ECO:0000259" key="8">
    <source>
        <dbReference type="Pfam" id="PF01120"/>
    </source>
</evidence>
<dbReference type="InterPro" id="IPR000933">
    <property type="entry name" value="Glyco_hydro_29"/>
</dbReference>